<dbReference type="Gene3D" id="3.40.50.2000">
    <property type="entry name" value="Glycogen Phosphorylase B"/>
    <property type="match status" value="2"/>
</dbReference>
<dbReference type="EMBL" id="CP040626">
    <property type="protein sequence ID" value="QMW91532.1"/>
    <property type="molecule type" value="Genomic_DNA"/>
</dbReference>
<dbReference type="SUPFAM" id="SSF53756">
    <property type="entry name" value="UDP-Glycosyltransferase/glycogen phosphorylase"/>
    <property type="match status" value="1"/>
</dbReference>
<gene>
    <name evidence="2" type="ORF">FF104_11320</name>
</gene>
<proteinExistence type="predicted"/>
<dbReference type="RefSeq" id="WP_051119337.1">
    <property type="nucleotide sequence ID" value="NZ_AP019716.1"/>
</dbReference>
<dbReference type="CDD" id="cd03801">
    <property type="entry name" value="GT4_PimA-like"/>
    <property type="match status" value="1"/>
</dbReference>
<dbReference type="Pfam" id="PF00534">
    <property type="entry name" value="Glycos_transf_1"/>
    <property type="match status" value="1"/>
</dbReference>
<dbReference type="AlphaFoldDB" id="A0AAP9RFH3"/>
<dbReference type="Proteomes" id="UP000515243">
    <property type="component" value="Chromosome 1"/>
</dbReference>
<feature type="domain" description="Glycosyl transferase family 1" evidence="1">
    <location>
        <begin position="173"/>
        <end position="331"/>
    </location>
</feature>
<evidence type="ECO:0000313" key="2">
    <source>
        <dbReference type="EMBL" id="QMW91532.1"/>
    </source>
</evidence>
<organism evidence="2 3">
    <name type="scientific">Clostridium butyricum</name>
    <dbReference type="NCBI Taxonomy" id="1492"/>
    <lineage>
        <taxon>Bacteria</taxon>
        <taxon>Bacillati</taxon>
        <taxon>Bacillota</taxon>
        <taxon>Clostridia</taxon>
        <taxon>Eubacteriales</taxon>
        <taxon>Clostridiaceae</taxon>
        <taxon>Clostridium</taxon>
    </lineage>
</organism>
<dbReference type="InterPro" id="IPR001296">
    <property type="entry name" value="Glyco_trans_1"/>
</dbReference>
<sequence>MINVLMIGSDLSVKGGMTTVVKSFLNNNFEDVNITYVPTHIENVGKMYKILFFIKSLIIIVKNLIINDVNIVHIHLSERGSFFRKLIVVLICKVFGKKVIIHLHGADFKEFYNNNKYLQRVIKKMFLIADSVIVLGTSWNDFIKGIDQSINTIIIRNSVEIREEKVNYDGININILFLAVIIKRKGIFDFVKVASNIINDNELKKYNLKFIVAGSGKDEKEVKKYIKDRNLQSYFRLEGWVSGEKKIEIIKKCQLFVLPSYNEGLPLSILEAMSYGLPVISTTVGSIDEVVIDNLNGYTVKPGDINKIQEKIKMCIKDSELWKTLSTNSKKIIQNEYGISVYLKKIEELYSSLL</sequence>
<name>A0AAP9RFH3_CLOBU</name>
<reference evidence="2 3" key="1">
    <citation type="submission" date="2019-05" db="EMBL/GenBank/DDBJ databases">
        <authorList>
            <person name="Schori C."/>
            <person name="Ahrens C."/>
        </authorList>
    </citation>
    <scope>NUCLEOTIDE SEQUENCE [LARGE SCALE GENOMIC DNA]</scope>
    <source>
        <strain evidence="2 3">DSM 10702</strain>
    </source>
</reference>
<dbReference type="GO" id="GO:0016757">
    <property type="term" value="F:glycosyltransferase activity"/>
    <property type="evidence" value="ECO:0007669"/>
    <property type="project" value="InterPro"/>
</dbReference>
<protein>
    <submittedName>
        <fullName evidence="2">Glycosyltransferase family 4 protein</fullName>
    </submittedName>
</protein>
<dbReference type="GeneID" id="92944764"/>
<accession>A0AAP9RFH3</accession>
<evidence type="ECO:0000313" key="3">
    <source>
        <dbReference type="Proteomes" id="UP000515243"/>
    </source>
</evidence>
<evidence type="ECO:0000259" key="1">
    <source>
        <dbReference type="Pfam" id="PF00534"/>
    </source>
</evidence>
<dbReference type="PANTHER" id="PTHR12526">
    <property type="entry name" value="GLYCOSYLTRANSFERASE"/>
    <property type="match status" value="1"/>
</dbReference>
<dbReference type="PANTHER" id="PTHR12526:SF634">
    <property type="entry name" value="BLL3361 PROTEIN"/>
    <property type="match status" value="1"/>
</dbReference>